<evidence type="ECO:0000313" key="2">
    <source>
        <dbReference type="Proteomes" id="UP000821845"/>
    </source>
</evidence>
<dbReference type="EMBL" id="CM023491">
    <property type="protein sequence ID" value="KAH6940939.1"/>
    <property type="molecule type" value="Genomic_DNA"/>
</dbReference>
<accession>A0ACB7T4M5</accession>
<organism evidence="1 2">
    <name type="scientific">Hyalomma asiaticum</name>
    <name type="common">Tick</name>
    <dbReference type="NCBI Taxonomy" id="266040"/>
    <lineage>
        <taxon>Eukaryota</taxon>
        <taxon>Metazoa</taxon>
        <taxon>Ecdysozoa</taxon>
        <taxon>Arthropoda</taxon>
        <taxon>Chelicerata</taxon>
        <taxon>Arachnida</taxon>
        <taxon>Acari</taxon>
        <taxon>Parasitiformes</taxon>
        <taxon>Ixodida</taxon>
        <taxon>Ixodoidea</taxon>
        <taxon>Ixodidae</taxon>
        <taxon>Hyalomminae</taxon>
        <taxon>Hyalomma</taxon>
    </lineage>
</organism>
<comment type="caution">
    <text evidence="1">The sequence shown here is derived from an EMBL/GenBank/DDBJ whole genome shotgun (WGS) entry which is preliminary data.</text>
</comment>
<protein>
    <submittedName>
        <fullName evidence="1">Uncharacterized protein</fullName>
    </submittedName>
</protein>
<keyword evidence="2" id="KW-1185">Reference proteome</keyword>
<reference evidence="1" key="1">
    <citation type="submission" date="2020-05" db="EMBL/GenBank/DDBJ databases">
        <title>Large-scale comparative analyses of tick genomes elucidate their genetic diversity and vector capacities.</title>
        <authorList>
            <person name="Jia N."/>
            <person name="Wang J."/>
            <person name="Shi W."/>
            <person name="Du L."/>
            <person name="Sun Y."/>
            <person name="Zhan W."/>
            <person name="Jiang J."/>
            <person name="Wang Q."/>
            <person name="Zhang B."/>
            <person name="Ji P."/>
            <person name="Sakyi L.B."/>
            <person name="Cui X."/>
            <person name="Yuan T."/>
            <person name="Jiang B."/>
            <person name="Yang W."/>
            <person name="Lam T.T.-Y."/>
            <person name="Chang Q."/>
            <person name="Ding S."/>
            <person name="Wang X."/>
            <person name="Zhu J."/>
            <person name="Ruan X."/>
            <person name="Zhao L."/>
            <person name="Wei J."/>
            <person name="Que T."/>
            <person name="Du C."/>
            <person name="Cheng J."/>
            <person name="Dai P."/>
            <person name="Han X."/>
            <person name="Huang E."/>
            <person name="Gao Y."/>
            <person name="Liu J."/>
            <person name="Shao H."/>
            <person name="Ye R."/>
            <person name="Li L."/>
            <person name="Wei W."/>
            <person name="Wang X."/>
            <person name="Wang C."/>
            <person name="Yang T."/>
            <person name="Huo Q."/>
            <person name="Li W."/>
            <person name="Guo W."/>
            <person name="Chen H."/>
            <person name="Zhou L."/>
            <person name="Ni X."/>
            <person name="Tian J."/>
            <person name="Zhou Y."/>
            <person name="Sheng Y."/>
            <person name="Liu T."/>
            <person name="Pan Y."/>
            <person name="Xia L."/>
            <person name="Li J."/>
            <person name="Zhao F."/>
            <person name="Cao W."/>
        </authorList>
    </citation>
    <scope>NUCLEOTIDE SEQUENCE</scope>
    <source>
        <strain evidence="1">Hyas-2018</strain>
    </source>
</reference>
<evidence type="ECO:0000313" key="1">
    <source>
        <dbReference type="EMBL" id="KAH6940939.1"/>
    </source>
</evidence>
<name>A0ACB7T4M5_HYAAI</name>
<gene>
    <name evidence="1" type="ORF">HPB50_010445</name>
</gene>
<dbReference type="Proteomes" id="UP000821845">
    <property type="component" value="Chromosome 11"/>
</dbReference>
<proteinExistence type="predicted"/>
<sequence>MRECDAKFDPSSVSGLDLSVKTVCSAVREYKACLAELIRVHGCGDTPLLVSRQQRINEFLREQRICVEHRQRNRQAHRRQKLVSWKLELWNHESRSCVGWMHQNCSPESRRVERWSPESRSLQCRSSDCQKRSRPKHEGPKLDHWEQKSREQLVSEEQQPRKRRHERMSLGDELRVHDYGAEGYWQESGAIITRMKPISSEHSCRREPLEHMVYNVHELRPPTEGSQCVKRYYSCLDAAVHNGPCKNDADLGRQARYFRNVLTHKYSDLCPEQLGLPPLKPKGKPAHLE</sequence>